<dbReference type="HOGENOM" id="CLU_074509_1_0_2"/>
<organism evidence="7 8">
    <name type="scientific">Methanothrix harundinacea (strain 6Ac)</name>
    <name type="common">Methanosaeta harundinacea</name>
    <dbReference type="NCBI Taxonomy" id="1110509"/>
    <lineage>
        <taxon>Archaea</taxon>
        <taxon>Methanobacteriati</taxon>
        <taxon>Methanobacteriota</taxon>
        <taxon>Stenosarchaea group</taxon>
        <taxon>Methanomicrobia</taxon>
        <taxon>Methanotrichales</taxon>
        <taxon>Methanotrichaceae</taxon>
        <taxon>Methanothrix</taxon>
    </lineage>
</organism>
<keyword evidence="5 6" id="KW-0378">Hydrolase</keyword>
<keyword evidence="4 6" id="KW-0255">Endonuclease</keyword>
<name>G7WQG6_METH6</name>
<comment type="similarity">
    <text evidence="6">Belongs to the eukaryotic/archaeal RNase P protein component 3 family.</text>
</comment>
<evidence type="ECO:0000256" key="2">
    <source>
        <dbReference type="ARBA" id="ARBA00022694"/>
    </source>
</evidence>
<evidence type="ECO:0000256" key="4">
    <source>
        <dbReference type="ARBA" id="ARBA00022759"/>
    </source>
</evidence>
<dbReference type="EMBL" id="CP003117">
    <property type="protein sequence ID" value="AET65519.1"/>
    <property type="molecule type" value="Genomic_DNA"/>
</dbReference>
<comment type="subunit">
    <text evidence="6">Consists of a catalytic RNA component and at least 4-5 protein subunits.</text>
</comment>
<evidence type="ECO:0000313" key="7">
    <source>
        <dbReference type="EMBL" id="AET65519.1"/>
    </source>
</evidence>
<dbReference type="RefSeq" id="WP_014587695.1">
    <property type="nucleotide sequence ID" value="NC_017527.1"/>
</dbReference>
<dbReference type="PATRIC" id="fig|1110509.7.peg.2399"/>
<dbReference type="KEGG" id="mhi:Mhar_2167"/>
<sequence>MRPFEPNLHSLPEGSASASRLALAAKRLGYAGIIITNHTTTCGRPIGVEAARRVGGIEVVIGAEIVASDQRSLHSKAASLRERVDFLAVHGGDEKINRAACEEPNVDLLAHPHQGRAGIGVAAAKAAQENQVAIALDLSPMILLRGPARIRWMETVRRDLDLFGKFDIPLMITTGGRSHLDLRSPRELTAMAALLGLDRDRASEAFSLPESILALNRRRWTSVGVELV</sequence>
<evidence type="ECO:0000256" key="6">
    <source>
        <dbReference type="HAMAP-Rule" id="MF_00756"/>
    </source>
</evidence>
<comment type="subcellular location">
    <subcellularLocation>
        <location evidence="6">Cytoplasm</location>
    </subcellularLocation>
</comment>
<dbReference type="Pfam" id="PF01876">
    <property type="entry name" value="RNase_P_p30"/>
    <property type="match status" value="1"/>
</dbReference>
<dbReference type="EC" id="3.1.26.5" evidence="6"/>
<evidence type="ECO:0000313" key="8">
    <source>
        <dbReference type="Proteomes" id="UP000005877"/>
    </source>
</evidence>
<dbReference type="InterPro" id="IPR023539">
    <property type="entry name" value="RNase_P_comp-3_arc"/>
</dbReference>
<dbReference type="GO" id="GO:0001682">
    <property type="term" value="P:tRNA 5'-leader removal"/>
    <property type="evidence" value="ECO:0007669"/>
    <property type="project" value="UniProtKB-UniRule"/>
</dbReference>
<dbReference type="SUPFAM" id="SSF89550">
    <property type="entry name" value="PHP domain-like"/>
    <property type="match status" value="1"/>
</dbReference>
<protein>
    <recommendedName>
        <fullName evidence="6">Ribonuclease P protein component 3</fullName>
        <shortName evidence="6">RNase P component 3</shortName>
        <ecNumber evidence="6">3.1.26.5</ecNumber>
    </recommendedName>
    <alternativeName>
        <fullName evidence="6">Rpp30</fullName>
    </alternativeName>
</protein>
<dbReference type="HAMAP" id="MF_00756">
    <property type="entry name" value="RNase_P_3"/>
    <property type="match status" value="1"/>
</dbReference>
<reference evidence="7 8" key="1">
    <citation type="journal article" date="2012" name="PLoS ONE">
        <title>The genome characteristics and predicted function of methyl-group oxidation pathway in the obligate aceticlastic methanogens, Methanosaeta spp.</title>
        <authorList>
            <person name="Zhu J."/>
            <person name="Zheng H."/>
            <person name="Ai G."/>
            <person name="Zhang G."/>
            <person name="Liu D."/>
            <person name="Liu X."/>
            <person name="Dong X."/>
        </authorList>
    </citation>
    <scope>NUCLEOTIDE SEQUENCE [LARGE SCALE GENOMIC DNA]</scope>
    <source>
        <strain evidence="7 8">6Ac</strain>
    </source>
</reference>
<comment type="catalytic activity">
    <reaction evidence="6">
        <text>Endonucleolytic cleavage of RNA, removing 5'-extranucleotides from tRNA precursor.</text>
        <dbReference type="EC" id="3.1.26.5"/>
    </reaction>
</comment>
<accession>G7WQG6</accession>
<dbReference type="InterPro" id="IPR002738">
    <property type="entry name" value="RNase_P_p30"/>
</dbReference>
<evidence type="ECO:0000256" key="5">
    <source>
        <dbReference type="ARBA" id="ARBA00022801"/>
    </source>
</evidence>
<dbReference type="OrthoDB" id="85765at2157"/>
<dbReference type="GO" id="GO:0004526">
    <property type="term" value="F:ribonuclease P activity"/>
    <property type="evidence" value="ECO:0007669"/>
    <property type="project" value="UniProtKB-UniRule"/>
</dbReference>
<evidence type="ECO:0000256" key="1">
    <source>
        <dbReference type="ARBA" id="ARBA00022490"/>
    </source>
</evidence>
<keyword evidence="2 6" id="KW-0819">tRNA processing</keyword>
<gene>
    <name evidence="6" type="primary">rnp3</name>
    <name evidence="7" type="ordered locus">Mhar_2167</name>
</gene>
<dbReference type="Proteomes" id="UP000005877">
    <property type="component" value="Chromosome"/>
</dbReference>
<dbReference type="STRING" id="1110509.Mhar_2167"/>
<dbReference type="Gene3D" id="3.20.20.140">
    <property type="entry name" value="Metal-dependent hydrolases"/>
    <property type="match status" value="1"/>
</dbReference>
<dbReference type="GeneID" id="12511345"/>
<keyword evidence="8" id="KW-1185">Reference proteome</keyword>
<evidence type="ECO:0000256" key="3">
    <source>
        <dbReference type="ARBA" id="ARBA00022722"/>
    </source>
</evidence>
<dbReference type="GO" id="GO:0005737">
    <property type="term" value="C:cytoplasm"/>
    <property type="evidence" value="ECO:0007669"/>
    <property type="project" value="UniProtKB-SubCell"/>
</dbReference>
<dbReference type="GO" id="GO:0030677">
    <property type="term" value="C:ribonuclease P complex"/>
    <property type="evidence" value="ECO:0007669"/>
    <property type="project" value="UniProtKB-UniRule"/>
</dbReference>
<dbReference type="AlphaFoldDB" id="G7WQG6"/>
<keyword evidence="3 6" id="KW-0540">Nuclease</keyword>
<proteinExistence type="inferred from homology"/>
<comment type="function">
    <text evidence="6">Part of ribonuclease P, a protein complex that generates mature tRNA molecules by cleaving their 5'-ends.</text>
</comment>
<keyword evidence="1 6" id="KW-0963">Cytoplasm</keyword>
<dbReference type="InterPro" id="IPR016195">
    <property type="entry name" value="Pol/histidinol_Pase-like"/>
</dbReference>